<keyword evidence="2" id="KW-0472">Membrane</keyword>
<organism evidence="3 4">
    <name type="scientific">Polarella glacialis</name>
    <name type="common">Dinoflagellate</name>
    <dbReference type="NCBI Taxonomy" id="89957"/>
    <lineage>
        <taxon>Eukaryota</taxon>
        <taxon>Sar</taxon>
        <taxon>Alveolata</taxon>
        <taxon>Dinophyceae</taxon>
        <taxon>Suessiales</taxon>
        <taxon>Suessiaceae</taxon>
        <taxon>Polarella</taxon>
    </lineage>
</organism>
<evidence type="ECO:0000313" key="3">
    <source>
        <dbReference type="EMBL" id="CAE8708260.1"/>
    </source>
</evidence>
<keyword evidence="2" id="KW-1133">Transmembrane helix</keyword>
<feature type="compositionally biased region" description="Basic and acidic residues" evidence="1">
    <location>
        <begin position="79"/>
        <end position="91"/>
    </location>
</feature>
<protein>
    <recommendedName>
        <fullName evidence="5">PNPLA domain-containing protein</fullName>
    </recommendedName>
</protein>
<evidence type="ECO:0000256" key="1">
    <source>
        <dbReference type="SAM" id="MobiDB-lite"/>
    </source>
</evidence>
<dbReference type="EMBL" id="CAJNNW010031626">
    <property type="protein sequence ID" value="CAE8708260.1"/>
    <property type="molecule type" value="Genomic_DNA"/>
</dbReference>
<reference evidence="3" key="1">
    <citation type="submission" date="2021-02" db="EMBL/GenBank/DDBJ databases">
        <authorList>
            <person name="Dougan E. K."/>
            <person name="Rhodes N."/>
            <person name="Thang M."/>
            <person name="Chan C."/>
        </authorList>
    </citation>
    <scope>NUCLEOTIDE SEQUENCE</scope>
</reference>
<dbReference type="AlphaFoldDB" id="A0A813KR00"/>
<comment type="caution">
    <text evidence="3">The sequence shown here is derived from an EMBL/GenBank/DDBJ whole genome shotgun (WGS) entry which is preliminary data.</text>
</comment>
<evidence type="ECO:0008006" key="5">
    <source>
        <dbReference type="Google" id="ProtNLM"/>
    </source>
</evidence>
<feature type="region of interest" description="Disordered" evidence="1">
    <location>
        <begin position="1"/>
        <end position="31"/>
    </location>
</feature>
<name>A0A813KR00_POLGL</name>
<dbReference type="Proteomes" id="UP000626109">
    <property type="component" value="Unassembled WGS sequence"/>
</dbReference>
<accession>A0A813KR00</accession>
<sequence length="369" mass="40338">MSQVNGNYRRSTSALPQNIRSTSDLHSNGGSAVTETVVGARCLSPVSEFVFGKPTPEPSCARHAFYFPARSNMPPSRPRAAEEGVPPREAEVLPEETTPGQQQQRPTTTTTTTSTPASAAGHTSRAQRGGFAAEIATELTRRASRAGFEVRKETLTLYRELRRPREGEPVSSEAVFASEQDFSERRSEWLRSHGLGEPRPYSVALSGGGIRAAAFQCGVLWRLAACGRLKDLEHLSVVSGGSYVGTAFLTFLQASLSGLPAVMWRLVQRMQSNAGFLVRFSRDPFHRKGARPPVQGLLAFGSVLLLAFVVLPVVNFLLVGIPMAFLVDVTTGAAMRLAWCSDDRILLWYWTLRRCLDVILLLSFTAVLE</sequence>
<evidence type="ECO:0000256" key="2">
    <source>
        <dbReference type="SAM" id="Phobius"/>
    </source>
</evidence>
<feature type="transmembrane region" description="Helical" evidence="2">
    <location>
        <begin position="297"/>
        <end position="327"/>
    </location>
</feature>
<feature type="region of interest" description="Disordered" evidence="1">
    <location>
        <begin position="68"/>
        <end position="128"/>
    </location>
</feature>
<feature type="non-terminal residue" evidence="3">
    <location>
        <position position="1"/>
    </location>
</feature>
<gene>
    <name evidence="3" type="ORF">PGLA2088_LOCUS34867</name>
</gene>
<dbReference type="InterPro" id="IPR016035">
    <property type="entry name" value="Acyl_Trfase/lysoPLipase"/>
</dbReference>
<keyword evidence="2" id="KW-0812">Transmembrane</keyword>
<evidence type="ECO:0000313" key="4">
    <source>
        <dbReference type="Proteomes" id="UP000626109"/>
    </source>
</evidence>
<dbReference type="SUPFAM" id="SSF52151">
    <property type="entry name" value="FabD/lysophospholipase-like"/>
    <property type="match status" value="1"/>
</dbReference>
<feature type="transmembrane region" description="Helical" evidence="2">
    <location>
        <begin position="243"/>
        <end position="264"/>
    </location>
</feature>
<dbReference type="Gene3D" id="3.40.1090.10">
    <property type="entry name" value="Cytosolic phospholipase A2 catalytic domain"/>
    <property type="match status" value="1"/>
</dbReference>
<feature type="compositionally biased region" description="Low complexity" evidence="1">
    <location>
        <begin position="97"/>
        <end position="124"/>
    </location>
</feature>
<proteinExistence type="predicted"/>